<keyword evidence="10" id="KW-0573">Peptidoglycan synthesis</keyword>
<keyword evidence="8" id="KW-0378">Hydrolase</keyword>
<dbReference type="Gene3D" id="3.40.710.10">
    <property type="entry name" value="DD-peptidase/beta-lactamase superfamily"/>
    <property type="match status" value="1"/>
</dbReference>
<evidence type="ECO:0000259" key="16">
    <source>
        <dbReference type="SMART" id="SM00936"/>
    </source>
</evidence>
<evidence type="ECO:0000256" key="3">
    <source>
        <dbReference type="ARBA" id="ARBA00007164"/>
    </source>
</evidence>
<gene>
    <name evidence="17" type="ORF">SR187_8490</name>
</gene>
<dbReference type="EC" id="3.4.16.4" evidence="4"/>
<dbReference type="GO" id="GO:0009002">
    <property type="term" value="F:serine-type D-Ala-D-Ala carboxypeptidase activity"/>
    <property type="evidence" value="ECO:0007669"/>
    <property type="project" value="UniProtKB-EC"/>
</dbReference>
<reference evidence="17 18" key="1">
    <citation type="journal article" date="2018" name="Genome Biol. Evol.">
        <title>Complete Genome Sequence of Streptococcus ruminantium sp. nov. GUT-187T (=DSM 104980T =JCM 31869T), the Type Strain of S. ruminantium, and Comparison with Genome Sequences of Streptococcus suis Strains.</title>
        <authorList>
            <person name="Tohya M."/>
            <person name="Sekizaki T."/>
            <person name="Miyoshi-Akiyama T."/>
        </authorList>
    </citation>
    <scope>NUCLEOTIDE SEQUENCE [LARGE SCALE GENOMIC DNA]</scope>
    <source>
        <strain evidence="17 18">GUT187T</strain>
    </source>
</reference>
<proteinExistence type="inferred from homology"/>
<comment type="pathway">
    <text evidence="2">Cell wall biogenesis; peptidoglycan biosynthesis.</text>
</comment>
<evidence type="ECO:0000256" key="1">
    <source>
        <dbReference type="ARBA" id="ARBA00003217"/>
    </source>
</evidence>
<evidence type="ECO:0000256" key="7">
    <source>
        <dbReference type="ARBA" id="ARBA00022729"/>
    </source>
</evidence>
<dbReference type="InterPro" id="IPR001967">
    <property type="entry name" value="Peptidase_S11_N"/>
</dbReference>
<dbReference type="GO" id="GO:0006508">
    <property type="term" value="P:proteolysis"/>
    <property type="evidence" value="ECO:0007669"/>
    <property type="project" value="UniProtKB-KW"/>
</dbReference>
<evidence type="ECO:0000256" key="15">
    <source>
        <dbReference type="RuleBase" id="RU004016"/>
    </source>
</evidence>
<dbReference type="AlphaFoldDB" id="A0A2Z5U0T4"/>
<dbReference type="Pfam" id="PF00768">
    <property type="entry name" value="Peptidase_S11"/>
    <property type="match status" value="1"/>
</dbReference>
<evidence type="ECO:0000256" key="2">
    <source>
        <dbReference type="ARBA" id="ARBA00004752"/>
    </source>
</evidence>
<comment type="similarity">
    <text evidence="3 15">Belongs to the peptidase S11 family.</text>
</comment>
<dbReference type="EMBL" id="AP018400">
    <property type="protein sequence ID" value="BBA93301.1"/>
    <property type="molecule type" value="Genomic_DNA"/>
</dbReference>
<name>A0A2Z5U0T4_9STRE</name>
<dbReference type="Proteomes" id="UP000269331">
    <property type="component" value="Chromosome"/>
</dbReference>
<feature type="domain" description="Peptidase S11 D-Ala-D-Ala carboxypeptidase A C-terminal" evidence="16">
    <location>
        <begin position="296"/>
        <end position="396"/>
    </location>
</feature>
<dbReference type="SUPFAM" id="SSF69189">
    <property type="entry name" value="Penicillin-binding protein associated domain"/>
    <property type="match status" value="1"/>
</dbReference>
<evidence type="ECO:0000256" key="13">
    <source>
        <dbReference type="PIRSR" id="PIRSR618044-1"/>
    </source>
</evidence>
<evidence type="ECO:0000256" key="9">
    <source>
        <dbReference type="ARBA" id="ARBA00022960"/>
    </source>
</evidence>
<comment type="function">
    <text evidence="1">Removes C-terminal D-alanyl residues from sugar-peptide cell wall precursors.</text>
</comment>
<dbReference type="SUPFAM" id="SSF56601">
    <property type="entry name" value="beta-lactamase/transpeptidase-like"/>
    <property type="match status" value="1"/>
</dbReference>
<dbReference type="KEGG" id="srq:SR187_8490"/>
<evidence type="ECO:0000256" key="10">
    <source>
        <dbReference type="ARBA" id="ARBA00022984"/>
    </source>
</evidence>
<dbReference type="PANTHER" id="PTHR21581:SF11">
    <property type="entry name" value="D-ALANYL-D-ALANINE CARBOXYPEPTIDASE DACA"/>
    <property type="match status" value="1"/>
</dbReference>
<feature type="active site" evidence="13">
    <location>
        <position position="122"/>
    </location>
</feature>
<dbReference type="InterPro" id="IPR037167">
    <property type="entry name" value="Peptidase_S11_C_sf"/>
</dbReference>
<accession>A0A2Z5U0T4</accession>
<keyword evidence="6" id="KW-0645">Protease</keyword>
<evidence type="ECO:0000256" key="14">
    <source>
        <dbReference type="PIRSR" id="PIRSR618044-2"/>
    </source>
</evidence>
<comment type="catalytic activity">
    <reaction evidence="12">
        <text>Preferential cleavage: (Ac)2-L-Lys-D-Ala-|-D-Ala. Also transpeptidation of peptidyl-alanyl moieties that are N-acyl substituents of D-alanine.</text>
        <dbReference type="EC" id="3.4.16.4"/>
    </reaction>
</comment>
<evidence type="ECO:0000256" key="11">
    <source>
        <dbReference type="ARBA" id="ARBA00023316"/>
    </source>
</evidence>
<feature type="active site" description="Acyl-ester intermediate" evidence="13">
    <location>
        <position position="59"/>
    </location>
</feature>
<protein>
    <recommendedName>
        <fullName evidence="4">serine-type D-Ala-D-Ala carboxypeptidase</fullName>
        <ecNumber evidence="4">3.4.16.4</ecNumber>
    </recommendedName>
</protein>
<organism evidence="17 18">
    <name type="scientific">Streptococcus ruminantium</name>
    <dbReference type="NCBI Taxonomy" id="1917441"/>
    <lineage>
        <taxon>Bacteria</taxon>
        <taxon>Bacillati</taxon>
        <taxon>Bacillota</taxon>
        <taxon>Bacilli</taxon>
        <taxon>Lactobacillales</taxon>
        <taxon>Streptococcaceae</taxon>
        <taxon>Streptococcus</taxon>
    </lineage>
</organism>
<evidence type="ECO:0000256" key="4">
    <source>
        <dbReference type="ARBA" id="ARBA00012448"/>
    </source>
</evidence>
<evidence type="ECO:0000313" key="17">
    <source>
        <dbReference type="EMBL" id="BBA93301.1"/>
    </source>
</evidence>
<feature type="active site" description="Proton acceptor" evidence="13">
    <location>
        <position position="62"/>
    </location>
</feature>
<dbReference type="Gene3D" id="2.60.410.10">
    <property type="entry name" value="D-Ala-D-Ala carboxypeptidase, C-terminal domain"/>
    <property type="match status" value="1"/>
</dbReference>
<evidence type="ECO:0000256" key="6">
    <source>
        <dbReference type="ARBA" id="ARBA00022670"/>
    </source>
</evidence>
<dbReference type="InterPro" id="IPR018044">
    <property type="entry name" value="Peptidase_S11"/>
</dbReference>
<keyword evidence="5 17" id="KW-0121">Carboxypeptidase</keyword>
<dbReference type="InterPro" id="IPR015956">
    <property type="entry name" value="Peniciliin-bd_prot_C_sf"/>
</dbReference>
<dbReference type="GO" id="GO:0071555">
    <property type="term" value="P:cell wall organization"/>
    <property type="evidence" value="ECO:0007669"/>
    <property type="project" value="UniProtKB-KW"/>
</dbReference>
<dbReference type="NCBIfam" id="NF038273">
    <property type="entry name" value="strep_PBP3"/>
    <property type="match status" value="1"/>
</dbReference>
<keyword evidence="7" id="KW-0732">Signal</keyword>
<dbReference type="UniPathway" id="UPA00219"/>
<feature type="binding site" evidence="14">
    <location>
        <position position="242"/>
    </location>
    <ligand>
        <name>substrate</name>
    </ligand>
</feature>
<dbReference type="InterPro" id="IPR012907">
    <property type="entry name" value="Peptidase_S11_C"/>
</dbReference>
<keyword evidence="11" id="KW-0961">Cell wall biogenesis/degradation</keyword>
<dbReference type="PRINTS" id="PR00725">
    <property type="entry name" value="DADACBPTASE1"/>
</dbReference>
<dbReference type="Pfam" id="PF07943">
    <property type="entry name" value="PBP5_C"/>
    <property type="match status" value="1"/>
</dbReference>
<dbReference type="GO" id="GO:0008360">
    <property type="term" value="P:regulation of cell shape"/>
    <property type="evidence" value="ECO:0007669"/>
    <property type="project" value="UniProtKB-KW"/>
</dbReference>
<dbReference type="GO" id="GO:0009252">
    <property type="term" value="P:peptidoglycan biosynthetic process"/>
    <property type="evidence" value="ECO:0007669"/>
    <property type="project" value="UniProtKB-UniPathway"/>
</dbReference>
<evidence type="ECO:0000313" key="18">
    <source>
        <dbReference type="Proteomes" id="UP000269331"/>
    </source>
</evidence>
<evidence type="ECO:0000256" key="12">
    <source>
        <dbReference type="ARBA" id="ARBA00034000"/>
    </source>
</evidence>
<dbReference type="PANTHER" id="PTHR21581">
    <property type="entry name" value="D-ALANYL-D-ALANINE CARBOXYPEPTIDASE"/>
    <property type="match status" value="1"/>
</dbReference>
<dbReference type="SMART" id="SM00936">
    <property type="entry name" value="PBP5_C"/>
    <property type="match status" value="1"/>
</dbReference>
<sequence>MIMRKIFLSFIIVATFFIRSSPILAKDFSVAAKHAVAVEVSSGKILYDQDAETKASVASITKILSIYLVYEALAKGEITLDTPVSISDYPYQLTANSELSNVNLDERSYSVRDLLNASLITSSNSAIIALAEKIAGSEAAFVDKMKAKVKEWGITDTKIVNVSGLDNKDLGEHIYPGSSPEDVNMFSALDVAIIARRLILDYPQVLDISALSAYDFGGHTYYNTNQMLNQGTHARKGVDGLKTGTSNSAGSSFLATTQQAGMRIITVVLNTTDGLTSPENRFVATNNLMNYIYSNFSIVPLVKKGEAFENSQIKVFNGEKETSPVVAASDLYVVRRNQTDKAVTATFTTNKKEIDAPLTSGTLIGKLQLKDQDLIGKGYIADQASVDMVLPGDMKEASWPISWWNHFVRYVNEKL</sequence>
<evidence type="ECO:0000256" key="8">
    <source>
        <dbReference type="ARBA" id="ARBA00022801"/>
    </source>
</evidence>
<evidence type="ECO:0000256" key="5">
    <source>
        <dbReference type="ARBA" id="ARBA00022645"/>
    </source>
</evidence>
<dbReference type="InterPro" id="IPR012338">
    <property type="entry name" value="Beta-lactam/transpept-like"/>
</dbReference>
<keyword evidence="9" id="KW-0133">Cell shape</keyword>